<feature type="transmembrane region" description="Helical" evidence="10">
    <location>
        <begin position="6"/>
        <end position="31"/>
    </location>
</feature>
<accession>A0ABZ2K6D5</accession>
<comment type="pathway">
    <text evidence="3">Lipid metabolism.</text>
</comment>
<dbReference type="SUPFAM" id="SSF69593">
    <property type="entry name" value="Glycerol-3-phosphate (1)-acyltransferase"/>
    <property type="match status" value="1"/>
</dbReference>
<dbReference type="EMBL" id="CP089982">
    <property type="protein sequence ID" value="WXA92827.1"/>
    <property type="molecule type" value="Genomic_DNA"/>
</dbReference>
<reference evidence="12 13" key="1">
    <citation type="submission" date="2021-12" db="EMBL/GenBank/DDBJ databases">
        <title>Discovery of the Pendulisporaceae a myxobacterial family with distinct sporulation behavior and unique specialized metabolism.</title>
        <authorList>
            <person name="Garcia R."/>
            <person name="Popoff A."/>
            <person name="Bader C.D."/>
            <person name="Loehr J."/>
            <person name="Walesch S."/>
            <person name="Walt C."/>
            <person name="Boldt J."/>
            <person name="Bunk B."/>
            <person name="Haeckl F.J.F.P.J."/>
            <person name="Gunesch A.P."/>
            <person name="Birkelbach J."/>
            <person name="Nuebel U."/>
            <person name="Pietschmann T."/>
            <person name="Bach T."/>
            <person name="Mueller R."/>
        </authorList>
    </citation>
    <scope>NUCLEOTIDE SEQUENCE [LARGE SCALE GENOMIC DNA]</scope>
    <source>
        <strain evidence="12 13">MSr12523</strain>
    </source>
</reference>
<keyword evidence="9" id="KW-0594">Phospholipid biosynthesis</keyword>
<evidence type="ECO:0000256" key="4">
    <source>
        <dbReference type="ARBA" id="ARBA00008655"/>
    </source>
</evidence>
<evidence type="ECO:0000256" key="3">
    <source>
        <dbReference type="ARBA" id="ARBA00005189"/>
    </source>
</evidence>
<evidence type="ECO:0000256" key="8">
    <source>
        <dbReference type="ARBA" id="ARBA00023315"/>
    </source>
</evidence>
<evidence type="ECO:0000256" key="6">
    <source>
        <dbReference type="ARBA" id="ARBA00016139"/>
    </source>
</evidence>
<evidence type="ECO:0000256" key="9">
    <source>
        <dbReference type="RuleBase" id="RU361267"/>
    </source>
</evidence>
<keyword evidence="7 9" id="KW-0808">Transferase</keyword>
<evidence type="ECO:0000256" key="1">
    <source>
        <dbReference type="ARBA" id="ARBA00001141"/>
    </source>
</evidence>
<dbReference type="InterPro" id="IPR004552">
    <property type="entry name" value="AGP_acyltrans"/>
</dbReference>
<feature type="transmembrane region" description="Helical" evidence="10">
    <location>
        <begin position="43"/>
        <end position="60"/>
    </location>
</feature>
<keyword evidence="9" id="KW-0444">Lipid biosynthesis</keyword>
<comment type="domain">
    <text evidence="9">The HXXXXD motif is essential for acyltransferase activity and may constitute the binding site for the phosphate moiety of the glycerol-3-phosphate.</text>
</comment>
<proteinExistence type="inferred from homology"/>
<dbReference type="Pfam" id="PF01553">
    <property type="entry name" value="Acyltransferase"/>
    <property type="match status" value="1"/>
</dbReference>
<evidence type="ECO:0000256" key="2">
    <source>
        <dbReference type="ARBA" id="ARBA00004728"/>
    </source>
</evidence>
<evidence type="ECO:0000256" key="7">
    <source>
        <dbReference type="ARBA" id="ARBA00022679"/>
    </source>
</evidence>
<dbReference type="PANTHER" id="PTHR10434">
    <property type="entry name" value="1-ACYL-SN-GLYCEROL-3-PHOSPHATE ACYLTRANSFERASE"/>
    <property type="match status" value="1"/>
</dbReference>
<evidence type="ECO:0000313" key="13">
    <source>
        <dbReference type="Proteomes" id="UP001379533"/>
    </source>
</evidence>
<keyword evidence="10" id="KW-0472">Membrane</keyword>
<dbReference type="GO" id="GO:0016746">
    <property type="term" value="F:acyltransferase activity"/>
    <property type="evidence" value="ECO:0007669"/>
    <property type="project" value="UniProtKB-KW"/>
</dbReference>
<evidence type="ECO:0000256" key="5">
    <source>
        <dbReference type="ARBA" id="ARBA00013211"/>
    </source>
</evidence>
<keyword evidence="8 9" id="KW-0012">Acyltransferase</keyword>
<comment type="pathway">
    <text evidence="2">Phospholipid metabolism; CDP-diacylglycerol biosynthesis; CDP-diacylglycerol from sn-glycerol 3-phosphate: step 2/3.</text>
</comment>
<dbReference type="SMART" id="SM00563">
    <property type="entry name" value="PlsC"/>
    <property type="match status" value="1"/>
</dbReference>
<dbReference type="InterPro" id="IPR002123">
    <property type="entry name" value="Plipid/glycerol_acylTrfase"/>
</dbReference>
<gene>
    <name evidence="12" type="ORF">LZC95_41065</name>
</gene>
<organism evidence="12 13">
    <name type="scientific">Pendulispora brunnea</name>
    <dbReference type="NCBI Taxonomy" id="2905690"/>
    <lineage>
        <taxon>Bacteria</taxon>
        <taxon>Pseudomonadati</taxon>
        <taxon>Myxococcota</taxon>
        <taxon>Myxococcia</taxon>
        <taxon>Myxococcales</taxon>
        <taxon>Sorangiineae</taxon>
        <taxon>Pendulisporaceae</taxon>
        <taxon>Pendulispora</taxon>
    </lineage>
</organism>
<dbReference type="NCBIfam" id="TIGR00530">
    <property type="entry name" value="AGP_acyltrn"/>
    <property type="match status" value="1"/>
</dbReference>
<feature type="domain" description="Phospholipid/glycerol acyltransferase" evidence="11">
    <location>
        <begin position="76"/>
        <end position="189"/>
    </location>
</feature>
<evidence type="ECO:0000256" key="10">
    <source>
        <dbReference type="SAM" id="Phobius"/>
    </source>
</evidence>
<comment type="similarity">
    <text evidence="4 9">Belongs to the 1-acyl-sn-glycerol-3-phosphate acyltransferase family.</text>
</comment>
<dbReference type="Proteomes" id="UP001379533">
    <property type="component" value="Chromosome"/>
</dbReference>
<keyword evidence="9" id="KW-1208">Phospholipid metabolism</keyword>
<protein>
    <recommendedName>
        <fullName evidence="6 9">1-acyl-sn-glycerol-3-phosphate acyltransferase</fullName>
        <ecNumber evidence="5 9">2.3.1.51</ecNumber>
    </recommendedName>
</protein>
<feature type="transmembrane region" description="Helical" evidence="10">
    <location>
        <begin position="75"/>
        <end position="95"/>
    </location>
</feature>
<keyword evidence="10" id="KW-1133">Transmembrane helix</keyword>
<keyword evidence="9" id="KW-0443">Lipid metabolism</keyword>
<sequence length="263" mass="29540">MSRKIVTYLLWTFLGLTSVLCLLVAVVLWVLTAPFDRQRRINHMWSCAWASMYAVFYPGWKVRTIHRDRIKPGQAYVMAANHTSIADIVLLFTLFRQFKWVSKRENFNLPILGWNMWLSQYIPLVRGDANSTRTMMDRCRTLLQNGMSIMMFPEGTRSRDGRVQPFKHGAFTLAYEAGVPVVPIAIHGGHALIPKHGTTFAATAELTVEVLEPVPSAQFEDVTDFARAVRGRIVEALALHDSTFALGFDGAIPTEKEASDGPG</sequence>
<keyword evidence="13" id="KW-1185">Reference proteome</keyword>
<evidence type="ECO:0000259" key="11">
    <source>
        <dbReference type="SMART" id="SM00563"/>
    </source>
</evidence>
<keyword evidence="10" id="KW-0812">Transmembrane</keyword>
<dbReference type="RefSeq" id="WP_394843427.1">
    <property type="nucleotide sequence ID" value="NZ_CP089982.1"/>
</dbReference>
<dbReference type="PANTHER" id="PTHR10434:SF11">
    <property type="entry name" value="1-ACYL-SN-GLYCEROL-3-PHOSPHATE ACYLTRANSFERASE"/>
    <property type="match status" value="1"/>
</dbReference>
<dbReference type="EC" id="2.3.1.51" evidence="5 9"/>
<dbReference type="CDD" id="cd07989">
    <property type="entry name" value="LPLAT_AGPAT-like"/>
    <property type="match status" value="1"/>
</dbReference>
<comment type="catalytic activity">
    <reaction evidence="1 9">
        <text>a 1-acyl-sn-glycero-3-phosphate + an acyl-CoA = a 1,2-diacyl-sn-glycero-3-phosphate + CoA</text>
        <dbReference type="Rhea" id="RHEA:19709"/>
        <dbReference type="ChEBI" id="CHEBI:57287"/>
        <dbReference type="ChEBI" id="CHEBI:57970"/>
        <dbReference type="ChEBI" id="CHEBI:58342"/>
        <dbReference type="ChEBI" id="CHEBI:58608"/>
        <dbReference type="EC" id="2.3.1.51"/>
    </reaction>
</comment>
<evidence type="ECO:0000313" key="12">
    <source>
        <dbReference type="EMBL" id="WXA92827.1"/>
    </source>
</evidence>
<name>A0ABZ2K6D5_9BACT</name>